<feature type="binding site" evidence="8">
    <location>
        <begin position="22"/>
        <end position="23"/>
    </location>
    <ligand>
        <name>N(1)-(5-phospho-beta-D-ribosyl)glycinamide</name>
        <dbReference type="ChEBI" id="CHEBI:143788"/>
    </ligand>
</feature>
<feature type="binding site" evidence="8">
    <location>
        <position position="286"/>
    </location>
    <ligand>
        <name>N(1)-(5-phospho-beta-D-ribosyl)glycinamide</name>
        <dbReference type="ChEBI" id="CHEBI:143788"/>
    </ligand>
</feature>
<feature type="binding site" evidence="8">
    <location>
        <begin position="363"/>
        <end position="364"/>
    </location>
    <ligand>
        <name>N(1)-(5-phospho-beta-D-ribosyl)glycinamide</name>
        <dbReference type="ChEBI" id="CHEBI:143788"/>
    </ligand>
</feature>
<feature type="binding site" evidence="8">
    <location>
        <position position="356"/>
    </location>
    <ligand>
        <name>N(1)-(5-phospho-beta-D-ribosyl)glycinamide</name>
        <dbReference type="ChEBI" id="CHEBI:143788"/>
    </ligand>
</feature>
<keyword evidence="3 8" id="KW-0479">Metal-binding</keyword>
<dbReference type="GO" id="GO:0005524">
    <property type="term" value="F:ATP binding"/>
    <property type="evidence" value="ECO:0007669"/>
    <property type="project" value="UniProtKB-UniRule"/>
</dbReference>
<keyword evidence="4 8" id="KW-0547">Nucleotide-binding</keyword>
<dbReference type="UniPathway" id="UPA00074">
    <property type="reaction ID" value="UER00127"/>
</dbReference>
<dbReference type="InterPro" id="IPR013815">
    <property type="entry name" value="ATP_grasp_subdomain_1"/>
</dbReference>
<dbReference type="KEGG" id="emo:DM558_10470"/>
<dbReference type="FunFam" id="3.30.1490.20:FF:000013">
    <property type="entry name" value="Formate-dependent phosphoribosylglycinamide formyltransferase"/>
    <property type="match status" value="1"/>
</dbReference>
<evidence type="ECO:0000313" key="10">
    <source>
        <dbReference type="EMBL" id="AZS51164.1"/>
    </source>
</evidence>
<dbReference type="GO" id="GO:0006189">
    <property type="term" value="P:'de novo' IMP biosynthetic process"/>
    <property type="evidence" value="ECO:0007669"/>
    <property type="project" value="UniProtKB-UniRule"/>
</dbReference>
<evidence type="ECO:0000259" key="9">
    <source>
        <dbReference type="PROSITE" id="PS50975"/>
    </source>
</evidence>
<feature type="domain" description="ATP-grasp" evidence="9">
    <location>
        <begin position="119"/>
        <end position="308"/>
    </location>
</feature>
<dbReference type="InterPro" id="IPR048740">
    <property type="entry name" value="PurT_C"/>
</dbReference>
<evidence type="ECO:0000256" key="7">
    <source>
        <dbReference type="ARBA" id="ARBA00022842"/>
    </source>
</evidence>
<feature type="binding site" evidence="8">
    <location>
        <position position="114"/>
    </location>
    <ligand>
        <name>ATP</name>
        <dbReference type="ChEBI" id="CHEBI:30616"/>
    </ligand>
</feature>
<dbReference type="HAMAP" id="MF_01643">
    <property type="entry name" value="PurT"/>
    <property type="match status" value="1"/>
</dbReference>
<dbReference type="GO" id="GO:0000287">
    <property type="term" value="F:magnesium ion binding"/>
    <property type="evidence" value="ECO:0007669"/>
    <property type="project" value="UniProtKB-UniRule"/>
</dbReference>
<protein>
    <recommendedName>
        <fullName evidence="8">Formate-dependent phosphoribosylglycinamide formyltransferase</fullName>
        <ecNumber evidence="8">6.3.1.21</ecNumber>
    </recommendedName>
    <alternativeName>
        <fullName evidence="8">5'-phosphoribosylglycinamide transformylase 2</fullName>
    </alternativeName>
    <alternativeName>
        <fullName evidence="8">Formate-dependent GAR transformylase</fullName>
    </alternativeName>
    <alternativeName>
        <fullName evidence="8">GAR transformylase 2</fullName>
        <shortName evidence="8">GART 2</shortName>
    </alternativeName>
    <alternativeName>
        <fullName evidence="8">Non-folate glycinamide ribonucleotide transformylase</fullName>
    </alternativeName>
    <alternativeName>
        <fullName evidence="8">Phosphoribosylglycinamide formyltransferase 2</fullName>
    </alternativeName>
</protein>
<evidence type="ECO:0000256" key="4">
    <source>
        <dbReference type="ARBA" id="ARBA00022741"/>
    </source>
</evidence>
<feature type="binding site" evidence="8">
    <location>
        <begin position="195"/>
        <end position="198"/>
    </location>
    <ligand>
        <name>ATP</name>
        <dbReference type="ChEBI" id="CHEBI:30616"/>
    </ligand>
</feature>
<dbReference type="SUPFAM" id="SSF56059">
    <property type="entry name" value="Glutathione synthetase ATP-binding domain-like"/>
    <property type="match status" value="1"/>
</dbReference>
<dbReference type="Pfam" id="PF21244">
    <property type="entry name" value="PurT_C"/>
    <property type="match status" value="1"/>
</dbReference>
<evidence type="ECO:0000256" key="3">
    <source>
        <dbReference type="ARBA" id="ARBA00022723"/>
    </source>
</evidence>
<accession>A0A3Q9JM59</accession>
<gene>
    <name evidence="8" type="primary">purT</name>
    <name evidence="10" type="ORF">DM558_10470</name>
</gene>
<dbReference type="InterPro" id="IPR003135">
    <property type="entry name" value="ATP-grasp_carboxylate-amine"/>
</dbReference>
<dbReference type="Gene3D" id="3.30.1490.20">
    <property type="entry name" value="ATP-grasp fold, A domain"/>
    <property type="match status" value="1"/>
</dbReference>
<evidence type="ECO:0000256" key="2">
    <source>
        <dbReference type="ARBA" id="ARBA00022598"/>
    </source>
</evidence>
<keyword evidence="6 8" id="KW-0067">ATP-binding</keyword>
<dbReference type="Gene3D" id="3.40.50.20">
    <property type="match status" value="1"/>
</dbReference>
<dbReference type="AlphaFoldDB" id="A0A3Q9JM59"/>
<dbReference type="RefSeq" id="WP_127163941.1">
    <property type="nucleotide sequence ID" value="NZ_CP029822.1"/>
</dbReference>
<evidence type="ECO:0000256" key="1">
    <source>
        <dbReference type="ARBA" id="ARBA00011738"/>
    </source>
</evidence>
<dbReference type="Pfam" id="PF22660">
    <property type="entry name" value="RS_preATP-grasp-like"/>
    <property type="match status" value="1"/>
</dbReference>
<dbReference type="GO" id="GO:0005829">
    <property type="term" value="C:cytosol"/>
    <property type="evidence" value="ECO:0007669"/>
    <property type="project" value="TreeGrafter"/>
</dbReference>
<dbReference type="PANTHER" id="PTHR43055">
    <property type="entry name" value="FORMATE-DEPENDENT PHOSPHORIBOSYLGLYCINAMIDE FORMYLTRANSFERASE"/>
    <property type="match status" value="1"/>
</dbReference>
<dbReference type="InterPro" id="IPR011761">
    <property type="entry name" value="ATP-grasp"/>
</dbReference>
<feature type="binding site" evidence="8">
    <location>
        <begin position="160"/>
        <end position="165"/>
    </location>
    <ligand>
        <name>ATP</name>
        <dbReference type="ChEBI" id="CHEBI:30616"/>
    </ligand>
</feature>
<dbReference type="InterPro" id="IPR016185">
    <property type="entry name" value="PreATP-grasp_dom_sf"/>
</dbReference>
<dbReference type="EC" id="6.3.1.21" evidence="8"/>
<feature type="binding site" evidence="8">
    <location>
        <position position="82"/>
    </location>
    <ligand>
        <name>N(1)-(5-phospho-beta-D-ribosyl)glycinamide</name>
        <dbReference type="ChEBI" id="CHEBI:143788"/>
    </ligand>
</feature>
<keyword evidence="11" id="KW-1185">Reference proteome</keyword>
<keyword evidence="5 8" id="KW-0658">Purine biosynthesis</keyword>
<comment type="pathway">
    <text evidence="8">Purine metabolism; IMP biosynthesis via de novo pathway; N(2)-formyl-N(1)-(5-phospho-D-ribosyl)glycinamide from N(1)-(5-phospho-D-ribosyl)glycinamide (formate route): step 1/1.</text>
</comment>
<feature type="binding site" evidence="8">
    <location>
        <position position="267"/>
    </location>
    <ligand>
        <name>Mg(2+)</name>
        <dbReference type="ChEBI" id="CHEBI:18420"/>
    </ligand>
</feature>
<dbReference type="Pfam" id="PF02222">
    <property type="entry name" value="ATP-grasp"/>
    <property type="match status" value="1"/>
</dbReference>
<dbReference type="GO" id="GO:0043815">
    <property type="term" value="F:phosphoribosylglycinamide formyltransferase 2 activity"/>
    <property type="evidence" value="ECO:0007669"/>
    <property type="project" value="UniProtKB-UniRule"/>
</dbReference>
<feature type="binding site" evidence="8">
    <location>
        <position position="203"/>
    </location>
    <ligand>
        <name>ATP</name>
        <dbReference type="ChEBI" id="CHEBI:30616"/>
    </ligand>
</feature>
<feature type="binding site" evidence="8">
    <location>
        <position position="155"/>
    </location>
    <ligand>
        <name>ATP</name>
        <dbReference type="ChEBI" id="CHEBI:30616"/>
    </ligand>
</feature>
<dbReference type="NCBIfam" id="TIGR01142">
    <property type="entry name" value="purT"/>
    <property type="match status" value="1"/>
</dbReference>
<dbReference type="EMBL" id="CP029822">
    <property type="protein sequence ID" value="AZS51164.1"/>
    <property type="molecule type" value="Genomic_DNA"/>
</dbReference>
<reference evidence="11" key="1">
    <citation type="submission" date="2018-06" db="EMBL/GenBank/DDBJ databases">
        <title>Complete genome of Pseudomonas insecticola strain QZS01.</title>
        <authorList>
            <person name="Wang J."/>
            <person name="Su Q."/>
        </authorList>
    </citation>
    <scope>NUCLEOTIDE SEQUENCE [LARGE SCALE GENOMIC DNA]</scope>
    <source>
        <strain evidence="11">QZS01</strain>
    </source>
</reference>
<sequence length="393" mass="42950">MLKLGTPMSSTAVRVLLCGAGELGKEVAIELQRLGCEVIAVDRYSNAPAMQVAHRSHVISMLDDVALRKVIELEKPHYIVPEIEAIATDTLVALEKEGYTVIPTARATKLTMNREGIRRLVAEELKLPTSPYQFASNEDEYKQAVKKLGFPCIVKPVMSSSGKGQSLIKSEADIQSAWKYAQEGGRAGGGNVIVEGFIDFDYEITLLTVRHINGVSFCEPIGHRQEKGDYRESWQPQAMTEKALSASREIAEKVTEALGGRGVFGVELFVKGDQVWFSEVSPRPHDTGMVTLISQSLSEFALHARAILGLPIPYIEQYGPAASSVILVDGESKKVAFKKLLQALSEPLTDIKLFGKPEVSGQRRMGVALARGNTIDQAIDKAKKVSETVEVEL</sequence>
<evidence type="ECO:0000256" key="8">
    <source>
        <dbReference type="HAMAP-Rule" id="MF_01643"/>
    </source>
</evidence>
<evidence type="ECO:0000313" key="11">
    <source>
        <dbReference type="Proteomes" id="UP000273143"/>
    </source>
</evidence>
<organism evidence="10 11">
    <name type="scientific">Entomomonas moraniae</name>
    <dbReference type="NCBI Taxonomy" id="2213226"/>
    <lineage>
        <taxon>Bacteria</taxon>
        <taxon>Pseudomonadati</taxon>
        <taxon>Pseudomonadota</taxon>
        <taxon>Gammaproteobacteria</taxon>
        <taxon>Pseudomonadales</taxon>
        <taxon>Pseudomonadaceae</taxon>
        <taxon>Entomomonas</taxon>
    </lineage>
</organism>
<dbReference type="FunFam" id="3.40.50.20:FF:000007">
    <property type="entry name" value="Formate-dependent phosphoribosylglycinamide formyltransferase"/>
    <property type="match status" value="1"/>
</dbReference>
<comment type="similarity">
    <text evidence="8">Belongs to the PurK/PurT family.</text>
</comment>
<dbReference type="SUPFAM" id="SSF52440">
    <property type="entry name" value="PreATP-grasp domain"/>
    <property type="match status" value="1"/>
</dbReference>
<dbReference type="Proteomes" id="UP000273143">
    <property type="component" value="Chromosome"/>
</dbReference>
<keyword evidence="2 8" id="KW-0436">Ligase</keyword>
<name>A0A3Q9JM59_9GAMM</name>
<feature type="binding site" evidence="8">
    <location>
        <position position="279"/>
    </location>
    <ligand>
        <name>Mg(2+)</name>
        <dbReference type="ChEBI" id="CHEBI:18420"/>
    </ligand>
</feature>
<dbReference type="InterPro" id="IPR054350">
    <property type="entry name" value="PurT/PurK_preATP-grasp"/>
</dbReference>
<comment type="subunit">
    <text evidence="1 8">Homodimer.</text>
</comment>
<dbReference type="GO" id="GO:0004644">
    <property type="term" value="F:phosphoribosylglycinamide formyltransferase activity"/>
    <property type="evidence" value="ECO:0007669"/>
    <property type="project" value="UniProtKB-UniRule"/>
</dbReference>
<dbReference type="PROSITE" id="PS50975">
    <property type="entry name" value="ATP_GRASP"/>
    <property type="match status" value="1"/>
</dbReference>
<dbReference type="InterPro" id="IPR005862">
    <property type="entry name" value="PurT"/>
</dbReference>
<comment type="catalytic activity">
    <reaction evidence="8">
        <text>N(1)-(5-phospho-beta-D-ribosyl)glycinamide + formate + ATP = N(2)-formyl-N(1)-(5-phospho-beta-D-ribosyl)glycinamide + ADP + phosphate + H(+)</text>
        <dbReference type="Rhea" id="RHEA:24829"/>
        <dbReference type="ChEBI" id="CHEBI:15378"/>
        <dbReference type="ChEBI" id="CHEBI:15740"/>
        <dbReference type="ChEBI" id="CHEBI:30616"/>
        <dbReference type="ChEBI" id="CHEBI:43474"/>
        <dbReference type="ChEBI" id="CHEBI:143788"/>
        <dbReference type="ChEBI" id="CHEBI:147286"/>
        <dbReference type="ChEBI" id="CHEBI:456216"/>
        <dbReference type="EC" id="6.3.1.21"/>
    </reaction>
</comment>
<dbReference type="PANTHER" id="PTHR43055:SF1">
    <property type="entry name" value="FORMATE-DEPENDENT PHOSPHORIBOSYLGLYCINAMIDE FORMYLTRANSFERASE"/>
    <property type="match status" value="1"/>
</dbReference>
<evidence type="ECO:0000256" key="5">
    <source>
        <dbReference type="ARBA" id="ARBA00022755"/>
    </source>
</evidence>
<keyword evidence="10" id="KW-0808">Transferase</keyword>
<proteinExistence type="inferred from homology"/>
<dbReference type="Gene3D" id="3.30.470.20">
    <property type="entry name" value="ATP-grasp fold, B domain"/>
    <property type="match status" value="1"/>
</dbReference>
<dbReference type="FunFam" id="3.30.470.20:FF:000027">
    <property type="entry name" value="Formate-dependent phosphoribosylglycinamide formyltransferase"/>
    <property type="match status" value="1"/>
</dbReference>
<comment type="function">
    <text evidence="8">Involved in the de novo purine biosynthesis. Catalyzes the transfer of formate to 5-phospho-ribosyl-glycinamide (GAR), producing 5-phospho-ribosyl-N-formylglycinamide (FGAR). Formate is provided by PurU via hydrolysis of 10-formyl-tetrahydrofolate.</text>
</comment>
<dbReference type="NCBIfam" id="NF006766">
    <property type="entry name" value="PRK09288.1"/>
    <property type="match status" value="1"/>
</dbReference>
<keyword evidence="7 8" id="KW-0460">Magnesium</keyword>
<evidence type="ECO:0000256" key="6">
    <source>
        <dbReference type="ARBA" id="ARBA00022840"/>
    </source>
</evidence>